<feature type="compositionally biased region" description="Gly residues" evidence="1">
    <location>
        <begin position="38"/>
        <end position="53"/>
    </location>
</feature>
<feature type="domain" description="Kazal-like" evidence="4">
    <location>
        <begin position="674"/>
        <end position="724"/>
    </location>
</feature>
<reference evidence="5" key="1">
    <citation type="journal article" date="2020" name="bioRxiv">
        <title>Comparative genomics of Chlamydomonas.</title>
        <authorList>
            <person name="Craig R.J."/>
            <person name="Hasan A.R."/>
            <person name="Ness R.W."/>
            <person name="Keightley P.D."/>
        </authorList>
    </citation>
    <scope>NUCLEOTIDE SEQUENCE</scope>
    <source>
        <strain evidence="5">SAG 7.73</strain>
    </source>
</reference>
<evidence type="ECO:0000256" key="2">
    <source>
        <dbReference type="SAM" id="Phobius"/>
    </source>
</evidence>
<dbReference type="PROSITE" id="PS51465">
    <property type="entry name" value="KAZAL_2"/>
    <property type="match status" value="5"/>
</dbReference>
<evidence type="ECO:0000259" key="4">
    <source>
        <dbReference type="PROSITE" id="PS51465"/>
    </source>
</evidence>
<protein>
    <recommendedName>
        <fullName evidence="4">Kazal-like domain-containing protein</fullName>
    </recommendedName>
</protein>
<dbReference type="AlphaFoldDB" id="A0A835SRG1"/>
<proteinExistence type="predicted"/>
<feature type="domain" description="Kazal-like" evidence="4">
    <location>
        <begin position="820"/>
        <end position="865"/>
    </location>
</feature>
<dbReference type="Proteomes" id="UP000650467">
    <property type="component" value="Unassembled WGS sequence"/>
</dbReference>
<dbReference type="PROSITE" id="PS00282">
    <property type="entry name" value="KAZAL_1"/>
    <property type="match status" value="1"/>
</dbReference>
<dbReference type="Pfam" id="PF05548">
    <property type="entry name" value="Peptidase_M11"/>
    <property type="match status" value="2"/>
</dbReference>
<feature type="transmembrane region" description="Helical" evidence="2">
    <location>
        <begin position="904"/>
        <end position="928"/>
    </location>
</feature>
<dbReference type="PANTHER" id="PTHR21131:SF0">
    <property type="entry name" value="GEO10195P1-RELATED"/>
    <property type="match status" value="1"/>
</dbReference>
<evidence type="ECO:0000313" key="6">
    <source>
        <dbReference type="Proteomes" id="UP000650467"/>
    </source>
</evidence>
<dbReference type="PRINTS" id="PR01217">
    <property type="entry name" value="PRICHEXTENSN"/>
</dbReference>
<gene>
    <name evidence="5" type="ORF">HXX76_009337</name>
</gene>
<evidence type="ECO:0000256" key="1">
    <source>
        <dbReference type="SAM" id="MobiDB-lite"/>
    </source>
</evidence>
<feature type="region of interest" description="Disordered" evidence="1">
    <location>
        <begin position="991"/>
        <end position="1074"/>
    </location>
</feature>
<dbReference type="InterPro" id="IPR053265">
    <property type="entry name" value="Serpin"/>
</dbReference>
<feature type="chain" id="PRO_5032886694" description="Kazal-like domain-containing protein" evidence="3">
    <location>
        <begin position="19"/>
        <end position="1074"/>
    </location>
</feature>
<feature type="compositionally biased region" description="Low complexity" evidence="1">
    <location>
        <begin position="554"/>
        <end position="567"/>
    </location>
</feature>
<dbReference type="CDD" id="cd00104">
    <property type="entry name" value="KAZAL_FS"/>
    <property type="match status" value="4"/>
</dbReference>
<dbReference type="InterPro" id="IPR008752">
    <property type="entry name" value="Peptidase_M11"/>
</dbReference>
<feature type="compositionally biased region" description="Low complexity" evidence="1">
    <location>
        <begin position="1041"/>
        <end position="1062"/>
    </location>
</feature>
<name>A0A835SRG1_CHLIN</name>
<sequence>MIARVVLMLVAAAGVVLGQSQTGQAQGQGQGLSQSQGNGQGQGQGQGAGGGSGKQDLGTGRLVAIDYHDGSPLDFALFDEKGKSYKRLLKKDKMPKKDKNGVDLQIGQMMTIGCTQDPTTGQCSSIAPSDVTYLGSAAIPPATSVKQKILVMLLDAPACGYPTLSSTSEAAIRTAYLGPNLDGMGGIASRAENCSYGELTFDVAGLTVMTVQPPCSSLPTTTCDAYGLSNPARSWAQTKLGDAVFSTFTNFHLILETSLCSWAGLATLGADQIIHNYVLYHSFSYGIEYQDKSSFMGSGTACPNTPELALLGWATPAAGGDSLDASTIPIGGTTPAFTLPATYVTGRGSYVRAKPVWTSWYGSSYGRNLYFELRMRGYGDDQLPLENTNRIIIHEVNAAMDNDPATYRNSDRQINWMQSFAPNSRVVVMSSTLGVNYSMVAYAGNFTGSAKNFVPIYLCRYLNSDAECPSLAAVLSSAPSPPPSPSPPPISPSPPPPSPPPSPPSPSPPVLPPRPPPSPPPPVSPPLVPRPPSPAPRPPSPPPPSPFPSPPPKTTTKTTASTGTKSKSPPPAIIKFVGGASPPLAAAGGTAPADACLCPDLYAPVCATGAAGDGTIDNACQAECLGLTIAYPGPCVKPDGCDSIASRTTYAPVCGGDGSTYNNRLLAECGGVSVASEGRCGQPKCTCPLEDGVQVCGADGATYDNECRARCAGVAIKHIGPCAKLGDCNNVTCAADVTPVCGVDGVTYENSCKLSCAGVTPLYKGPCGVTLRMTRLPAACACPSTWDPVCGDDYLTYDNAQCATKCAGVSMLYSGVCAPAASCIGATCSPDDFPVCGANNVTYDSVCAATCTGSVAVARAGDCEAAAPPLQPLIDGGAGPNTDLPTAVPSPASSSSSGGLSSGALVGIIVGCVGGALVVAAVLVVALLRWRRARRDRDVDVDTEAAQGQRCAAPPGSDDGQQDCARFQQYKDALKLKLEGFSTMEKWAVGSSAADSSSDNTPRAPVYPPGPAGDDSPRPSPRMTPRAAALPRIVSNRVRDSSSSGTPAAAAAQLGGSGAAVSQEFTDLAALPPV</sequence>
<feature type="region of interest" description="Disordered" evidence="1">
    <location>
        <begin position="874"/>
        <end position="895"/>
    </location>
</feature>
<feature type="compositionally biased region" description="Pro residues" evidence="1">
    <location>
        <begin position="479"/>
        <end position="553"/>
    </location>
</feature>
<dbReference type="PANTHER" id="PTHR21131">
    <property type="entry name" value="SERINE-TYPE ENDOPEPTIDASE INHIBITOR"/>
    <property type="match status" value="1"/>
</dbReference>
<feature type="domain" description="Kazal-like" evidence="4">
    <location>
        <begin position="725"/>
        <end position="769"/>
    </location>
</feature>
<organism evidence="5 6">
    <name type="scientific">Chlamydomonas incerta</name>
    <dbReference type="NCBI Taxonomy" id="51695"/>
    <lineage>
        <taxon>Eukaryota</taxon>
        <taxon>Viridiplantae</taxon>
        <taxon>Chlorophyta</taxon>
        <taxon>core chlorophytes</taxon>
        <taxon>Chlorophyceae</taxon>
        <taxon>CS clade</taxon>
        <taxon>Chlamydomonadales</taxon>
        <taxon>Chlamydomonadaceae</taxon>
        <taxon>Chlamydomonas</taxon>
    </lineage>
</organism>
<feature type="domain" description="Kazal-like" evidence="4">
    <location>
        <begin position="774"/>
        <end position="819"/>
    </location>
</feature>
<dbReference type="InterPro" id="IPR036058">
    <property type="entry name" value="Kazal_dom_sf"/>
</dbReference>
<dbReference type="SUPFAM" id="SSF100895">
    <property type="entry name" value="Kazal-type serine protease inhibitors"/>
    <property type="match status" value="5"/>
</dbReference>
<accession>A0A835SRG1</accession>
<feature type="compositionally biased region" description="Low complexity" evidence="1">
    <location>
        <begin position="23"/>
        <end position="37"/>
    </location>
</feature>
<feature type="region of interest" description="Disordered" evidence="1">
    <location>
        <begin position="936"/>
        <end position="963"/>
    </location>
</feature>
<dbReference type="Gene3D" id="3.30.60.30">
    <property type="match status" value="6"/>
</dbReference>
<keyword evidence="3" id="KW-0732">Signal</keyword>
<feature type="region of interest" description="Disordered" evidence="1">
    <location>
        <begin position="23"/>
        <end position="54"/>
    </location>
</feature>
<keyword evidence="6" id="KW-1185">Reference proteome</keyword>
<comment type="caution">
    <text evidence="5">The sequence shown here is derived from an EMBL/GenBank/DDBJ whole genome shotgun (WGS) entry which is preliminary data.</text>
</comment>
<dbReference type="EMBL" id="JAEHOC010000023">
    <property type="protein sequence ID" value="KAG2431844.1"/>
    <property type="molecule type" value="Genomic_DNA"/>
</dbReference>
<dbReference type="OrthoDB" id="544930at2759"/>
<keyword evidence="2" id="KW-0472">Membrane</keyword>
<evidence type="ECO:0000313" key="5">
    <source>
        <dbReference type="EMBL" id="KAG2431844.1"/>
    </source>
</evidence>
<keyword evidence="2" id="KW-1133">Transmembrane helix</keyword>
<feature type="region of interest" description="Disordered" evidence="1">
    <location>
        <begin position="474"/>
        <end position="575"/>
    </location>
</feature>
<keyword evidence="2" id="KW-0812">Transmembrane</keyword>
<feature type="signal peptide" evidence="3">
    <location>
        <begin position="1"/>
        <end position="18"/>
    </location>
</feature>
<evidence type="ECO:0000256" key="3">
    <source>
        <dbReference type="SAM" id="SignalP"/>
    </source>
</evidence>
<dbReference type="InterPro" id="IPR002350">
    <property type="entry name" value="Kazal_dom"/>
</dbReference>
<feature type="domain" description="Kazal-like" evidence="4">
    <location>
        <begin position="590"/>
        <end position="637"/>
    </location>
</feature>
<dbReference type="Pfam" id="PF07648">
    <property type="entry name" value="Kazal_2"/>
    <property type="match status" value="4"/>
</dbReference>
<dbReference type="SMART" id="SM00280">
    <property type="entry name" value="KAZAL"/>
    <property type="match status" value="6"/>
</dbReference>
<dbReference type="Pfam" id="PF00050">
    <property type="entry name" value="Kazal_1"/>
    <property type="match status" value="1"/>
</dbReference>